<proteinExistence type="predicted"/>
<sequence length="429" mass="47516">MKEKTIVLSADALVTEDLKLLETQPNYRRYVMGGARTESMCSVYPSVTYAAHTSMATGCLPGKTGILGNLEKLEPGKYDWVLEHKFVKVPDIFTAAKKAGLTTAAVFWPVTGNHPDIDWLINEWPGVAPDIPIVKALKSQGSSKEVLDIVRRYEKEMVRTGIHPGCDYFVADCAAEIIRRYEPDLMMLHPANVDGARHGSGVYSEAVEQAVKETDDMIGIVCRAAEATGKPFNFILVSDHGQLNTTRIVNVNTLFADLGWIDADKSGKVTDWRAWSISTGLSSYVILRDAKDEGFRAEVERELRGMQRDGLCGFGEVLNAEQAKERYGVYGPFSFMLETDGFTGFGDDWKHPSVQRHNRDLTDYRQGWASHGHMPEKGPQPVFCAKGPAFKENCTGARANIWDLAPTLAKVLGIPYYACDGRALTELLK</sequence>
<reference evidence="1" key="1">
    <citation type="journal article" date="2021" name="PeerJ">
        <title>Extensive microbial diversity within the chicken gut microbiome revealed by metagenomics and culture.</title>
        <authorList>
            <person name="Gilroy R."/>
            <person name="Ravi A."/>
            <person name="Getino M."/>
            <person name="Pursley I."/>
            <person name="Horton D.L."/>
            <person name="Alikhan N.F."/>
            <person name="Baker D."/>
            <person name="Gharbi K."/>
            <person name="Hall N."/>
            <person name="Watson M."/>
            <person name="Adriaenssens E.M."/>
            <person name="Foster-Nyarko E."/>
            <person name="Jarju S."/>
            <person name="Secka A."/>
            <person name="Antonio M."/>
            <person name="Oren A."/>
            <person name="Chaudhuri R.R."/>
            <person name="La Ragione R."/>
            <person name="Hildebrand F."/>
            <person name="Pallen M.J."/>
        </authorList>
    </citation>
    <scope>NUCLEOTIDE SEQUENCE</scope>
    <source>
        <strain evidence="1">CHK192-19661</strain>
    </source>
</reference>
<dbReference type="EMBL" id="DXCF01000017">
    <property type="protein sequence ID" value="HIZ09471.1"/>
    <property type="molecule type" value="Genomic_DNA"/>
</dbReference>
<dbReference type="InterPro" id="IPR002591">
    <property type="entry name" value="Phosphodiest/P_Trfase"/>
</dbReference>
<dbReference type="PANTHER" id="PTHR10151">
    <property type="entry name" value="ECTONUCLEOTIDE PYROPHOSPHATASE/PHOSPHODIESTERASE"/>
    <property type="match status" value="1"/>
</dbReference>
<protein>
    <submittedName>
        <fullName evidence="1">Ectonucleotide pyrophosphatase/phosphodiesterase</fullName>
    </submittedName>
</protein>
<evidence type="ECO:0000313" key="1">
    <source>
        <dbReference type="EMBL" id="HIZ09471.1"/>
    </source>
</evidence>
<accession>A0A9D2D6R5</accession>
<dbReference type="CDD" id="cd16018">
    <property type="entry name" value="Enpp"/>
    <property type="match status" value="1"/>
</dbReference>
<dbReference type="PANTHER" id="PTHR10151:SF120">
    <property type="entry name" value="BIS(5'-ADENOSYL)-TRIPHOSPHATASE"/>
    <property type="match status" value="1"/>
</dbReference>
<dbReference type="SUPFAM" id="SSF53649">
    <property type="entry name" value="Alkaline phosphatase-like"/>
    <property type="match status" value="1"/>
</dbReference>
<dbReference type="GO" id="GO:0016787">
    <property type="term" value="F:hydrolase activity"/>
    <property type="evidence" value="ECO:0007669"/>
    <property type="project" value="UniProtKB-ARBA"/>
</dbReference>
<dbReference type="Gene3D" id="3.40.720.10">
    <property type="entry name" value="Alkaline Phosphatase, subunit A"/>
    <property type="match status" value="1"/>
</dbReference>
<comment type="caution">
    <text evidence="1">The sequence shown here is derived from an EMBL/GenBank/DDBJ whole genome shotgun (WGS) entry which is preliminary data.</text>
</comment>
<reference evidence="1" key="2">
    <citation type="submission" date="2021-04" db="EMBL/GenBank/DDBJ databases">
        <authorList>
            <person name="Gilroy R."/>
        </authorList>
    </citation>
    <scope>NUCLEOTIDE SEQUENCE</scope>
    <source>
        <strain evidence="1">CHK192-19661</strain>
    </source>
</reference>
<organism evidence="1 2">
    <name type="scientific">Candidatus Borkfalkia avicola</name>
    <dbReference type="NCBI Taxonomy" id="2838503"/>
    <lineage>
        <taxon>Bacteria</taxon>
        <taxon>Bacillati</taxon>
        <taxon>Bacillota</taxon>
        <taxon>Clostridia</taxon>
        <taxon>Christensenellales</taxon>
        <taxon>Christensenellaceae</taxon>
        <taxon>Candidatus Borkfalkia</taxon>
    </lineage>
</organism>
<evidence type="ECO:0000313" key="2">
    <source>
        <dbReference type="Proteomes" id="UP000824025"/>
    </source>
</evidence>
<dbReference type="AlphaFoldDB" id="A0A9D2D6R5"/>
<gene>
    <name evidence="1" type="ORF">H9726_03175</name>
</gene>
<dbReference type="Pfam" id="PF01663">
    <property type="entry name" value="Phosphodiest"/>
    <property type="match status" value="1"/>
</dbReference>
<dbReference type="InterPro" id="IPR017850">
    <property type="entry name" value="Alkaline_phosphatase_core_sf"/>
</dbReference>
<name>A0A9D2D6R5_9FIRM</name>
<dbReference type="Proteomes" id="UP000824025">
    <property type="component" value="Unassembled WGS sequence"/>
</dbReference>